<evidence type="ECO:0000313" key="2">
    <source>
        <dbReference type="Proteomes" id="UP000824881"/>
    </source>
</evidence>
<organism evidence="1 2">
    <name type="scientific">Pleurotus cornucopiae</name>
    <name type="common">Cornucopia mushroom</name>
    <dbReference type="NCBI Taxonomy" id="5321"/>
    <lineage>
        <taxon>Eukaryota</taxon>
        <taxon>Fungi</taxon>
        <taxon>Dikarya</taxon>
        <taxon>Basidiomycota</taxon>
        <taxon>Agaricomycotina</taxon>
        <taxon>Agaricomycetes</taxon>
        <taxon>Agaricomycetidae</taxon>
        <taxon>Agaricales</taxon>
        <taxon>Pleurotineae</taxon>
        <taxon>Pleurotaceae</taxon>
        <taxon>Pleurotus</taxon>
    </lineage>
</organism>
<sequence>MPPGTPFSSLIPPYSNIRVDLFTDPTANGKPPALHLLTHTHSDHILGLSSKSFAQPIVCSPDAKEMLLRHEIYKERALFDGGVDGNMPRSQAEENAYQYRVERVRTFKHLKVDPVRTATGHIDYTWSRDLLQAIPLNTPTEFTLSATETVIITLIDANHCPGAVMCLIEGTRGAILHTGDVRAEPAFIEALKLNPHLRPYLTSTTTLDAIFLDTACLLSTADVPSKKYATDGLVSLMKLYPYSTRFFVNAWTWGYEDILKAIADDRLSDASLASIFTRELGATRFHACERFDRCSEVSVNGAKHQIVYINPVSIDKHSWEAYQVETRSRIESGEHVDCLLVPLSRHSPLPELQSLVRLFKPKQLHPNTLEPSLGGLDWLAMREMFKDCISGNPLDIGARQTISSGTDIPGVLDVSKQRRDAALENLMGDSSNDIARRWAEGGNGNASGRMKRQLNVLRRYIPPNTLRKFGVADEPGQARESLYDGHNTTLGAEVETMVARADGTSSMSRLKEGREQQNGREVIVIDDSDDENAVLPGLPPALPRTPGPSTRSRWKGKGKATSPLFPTSPLDEETQRSFDDDDRGRTAHFLFAPISGIASPEARKLGNGLGLDLNVGHHSDSQISLSEDRVEPPAKLQGRNEGFQVTPPRRRLPSPIVGQEQLLTPQTSPLHWGRIHKPGMGKDVMGKDVQYNVRSKQLTRPPPPPLFEFIQGDANPLPHSQPADSMASQDMSPLTLLEPISFPLLDINNVYIPATPKKQPTAITSKHGGQSSPPLLISHPPKRTLPDTCEDDLRQAEERERKKRKLEMKEERYAIADRLARACSSLSTPEFRAKQARREKRKIKKMVQEEYKDGWERFYGNMSVYDEGELEHRDGHGTSDVLNNERTKEFIRSIRDSVVTGQRIRLPRTSFA</sequence>
<gene>
    <name evidence="1" type="ORF">CCMSSC00406_0007229</name>
</gene>
<protein>
    <submittedName>
        <fullName evidence="1">Uncharacterized protein</fullName>
    </submittedName>
</protein>
<accession>A0ACB7IUE0</accession>
<evidence type="ECO:0000313" key="1">
    <source>
        <dbReference type="EMBL" id="KAG9221590.1"/>
    </source>
</evidence>
<dbReference type="Proteomes" id="UP000824881">
    <property type="component" value="Unassembled WGS sequence"/>
</dbReference>
<name>A0ACB7IUE0_PLECO</name>
<proteinExistence type="predicted"/>
<dbReference type="EMBL" id="WQMT02000006">
    <property type="protein sequence ID" value="KAG9221590.1"/>
    <property type="molecule type" value="Genomic_DNA"/>
</dbReference>
<keyword evidence="2" id="KW-1185">Reference proteome</keyword>
<reference evidence="1 2" key="1">
    <citation type="journal article" date="2021" name="Appl. Environ. Microbiol.">
        <title>Genetic linkage and physical mapping for an oyster mushroom Pleurotus cornucopiae and QTL analysis for the trait cap color.</title>
        <authorList>
            <person name="Zhang Y."/>
            <person name="Gao W."/>
            <person name="Sonnenberg A."/>
            <person name="Chen Q."/>
            <person name="Zhang J."/>
            <person name="Huang C."/>
        </authorList>
    </citation>
    <scope>NUCLEOTIDE SEQUENCE [LARGE SCALE GENOMIC DNA]</scope>
    <source>
        <strain evidence="1">CCMSSC00406</strain>
    </source>
</reference>
<comment type="caution">
    <text evidence="1">The sequence shown here is derived from an EMBL/GenBank/DDBJ whole genome shotgun (WGS) entry which is preliminary data.</text>
</comment>